<accession>A0A0F9T5K1</accession>
<dbReference type="InterPro" id="IPR003615">
    <property type="entry name" value="HNH_nuc"/>
</dbReference>
<dbReference type="GO" id="GO:0003676">
    <property type="term" value="F:nucleic acid binding"/>
    <property type="evidence" value="ECO:0007669"/>
    <property type="project" value="InterPro"/>
</dbReference>
<dbReference type="AlphaFoldDB" id="A0A0F9T5K1"/>
<proteinExistence type="predicted"/>
<protein>
    <recommendedName>
        <fullName evidence="1">HNH nuclease domain-containing protein</fullName>
    </recommendedName>
</protein>
<dbReference type="GO" id="GO:0004519">
    <property type="term" value="F:endonuclease activity"/>
    <property type="evidence" value="ECO:0007669"/>
    <property type="project" value="InterPro"/>
</dbReference>
<dbReference type="SMART" id="SM00507">
    <property type="entry name" value="HNHc"/>
    <property type="match status" value="1"/>
</dbReference>
<dbReference type="Gene3D" id="1.10.30.50">
    <property type="match status" value="1"/>
</dbReference>
<reference evidence="2" key="1">
    <citation type="journal article" date="2015" name="Nature">
        <title>Complex archaea that bridge the gap between prokaryotes and eukaryotes.</title>
        <authorList>
            <person name="Spang A."/>
            <person name="Saw J.H."/>
            <person name="Jorgensen S.L."/>
            <person name="Zaremba-Niedzwiedzka K."/>
            <person name="Martijn J."/>
            <person name="Lind A.E."/>
            <person name="van Eijk R."/>
            <person name="Schleper C."/>
            <person name="Guy L."/>
            <person name="Ettema T.J."/>
        </authorList>
    </citation>
    <scope>NUCLEOTIDE SEQUENCE</scope>
</reference>
<name>A0A0F9T5K1_9ZZZZ</name>
<sequence>MDTSELYIKTPEHREKLSIAMRGNRNQEKVRSLKTRARIANSMKGNGNTRGYLHDATMRLRCSLGKLAEKNPAWIGGRSYRPYTAEWTRELKQRIKDRDKQTCQLCIIQIEDVRELYVHHIDYDKSNNSEDNLITLCHSCHSKTNHHRTEWGIHNGWFSRNENNVRERYEGSPRILCEL</sequence>
<dbReference type="EMBL" id="LAZR01000295">
    <property type="protein sequence ID" value="KKN76510.1"/>
    <property type="molecule type" value="Genomic_DNA"/>
</dbReference>
<comment type="caution">
    <text evidence="2">The sequence shown here is derived from an EMBL/GenBank/DDBJ whole genome shotgun (WGS) entry which is preliminary data.</text>
</comment>
<evidence type="ECO:0000313" key="2">
    <source>
        <dbReference type="EMBL" id="KKN76510.1"/>
    </source>
</evidence>
<dbReference type="CDD" id="cd00085">
    <property type="entry name" value="HNHc"/>
    <property type="match status" value="1"/>
</dbReference>
<organism evidence="2">
    <name type="scientific">marine sediment metagenome</name>
    <dbReference type="NCBI Taxonomy" id="412755"/>
    <lineage>
        <taxon>unclassified sequences</taxon>
        <taxon>metagenomes</taxon>
        <taxon>ecological metagenomes</taxon>
    </lineage>
</organism>
<feature type="domain" description="HNH nuclease" evidence="1">
    <location>
        <begin position="90"/>
        <end position="142"/>
    </location>
</feature>
<evidence type="ECO:0000259" key="1">
    <source>
        <dbReference type="SMART" id="SM00507"/>
    </source>
</evidence>
<dbReference type="Pfam" id="PF01844">
    <property type="entry name" value="HNH"/>
    <property type="match status" value="1"/>
</dbReference>
<dbReference type="GO" id="GO:0008270">
    <property type="term" value="F:zinc ion binding"/>
    <property type="evidence" value="ECO:0007669"/>
    <property type="project" value="InterPro"/>
</dbReference>
<dbReference type="InterPro" id="IPR002711">
    <property type="entry name" value="HNH"/>
</dbReference>
<gene>
    <name evidence="2" type="ORF">LCGC14_0370190</name>
</gene>